<accession>A0A8H5D0S3</accession>
<evidence type="ECO:0000259" key="1">
    <source>
        <dbReference type="PROSITE" id="PS50097"/>
    </source>
</evidence>
<dbReference type="EMBL" id="JAACJO010000014">
    <property type="protein sequence ID" value="KAF5350611.1"/>
    <property type="molecule type" value="Genomic_DNA"/>
</dbReference>
<reference evidence="2 3" key="1">
    <citation type="journal article" date="2020" name="ISME J.">
        <title>Uncovering the hidden diversity of litter-decomposition mechanisms in mushroom-forming fungi.</title>
        <authorList>
            <person name="Floudas D."/>
            <person name="Bentzer J."/>
            <person name="Ahren D."/>
            <person name="Johansson T."/>
            <person name="Persson P."/>
            <person name="Tunlid A."/>
        </authorList>
    </citation>
    <scope>NUCLEOTIDE SEQUENCE [LARGE SCALE GENOMIC DNA]</scope>
    <source>
        <strain evidence="2 3">CBS 146.42</strain>
    </source>
</reference>
<dbReference type="AlphaFoldDB" id="A0A8H5D0S3"/>
<dbReference type="PROSITE" id="PS50097">
    <property type="entry name" value="BTB"/>
    <property type="match status" value="1"/>
</dbReference>
<comment type="caution">
    <text evidence="2">The sequence shown here is derived from an EMBL/GenBank/DDBJ whole genome shotgun (WGS) entry which is preliminary data.</text>
</comment>
<sequence length="236" mass="27126">MSAEPLIPEKPCSHHAKYYFKEDPMATFLANDCLFRVHRHFLLEGSQLFRDMFNAQPTSGPEGSSDARPIILPGVKAVEFEVLIDYFYTPPHLVTVHPKRDLSFYLDLMSISHRFLFDEIFQHALQKVRSNIGRLPLLQQLQLGEKYDIDEWQSSALEQFATRPTILTIEEAEVLGLERILQYMQSREAIHAKRLNEKEQQLVSERQKNASALPVGQKPPLSGSFFNIGVPQNYGR</sequence>
<dbReference type="InterPro" id="IPR000210">
    <property type="entry name" value="BTB/POZ_dom"/>
</dbReference>
<gene>
    <name evidence="2" type="ORF">D9756_008632</name>
</gene>
<dbReference type="InterPro" id="IPR011333">
    <property type="entry name" value="SKP1/BTB/POZ_sf"/>
</dbReference>
<name>A0A8H5D0S3_9AGAR</name>
<dbReference type="Proteomes" id="UP000559027">
    <property type="component" value="Unassembled WGS sequence"/>
</dbReference>
<keyword evidence="3" id="KW-1185">Reference proteome</keyword>
<dbReference type="SMART" id="SM00225">
    <property type="entry name" value="BTB"/>
    <property type="match status" value="1"/>
</dbReference>
<protein>
    <recommendedName>
        <fullName evidence="1">BTB domain-containing protein</fullName>
    </recommendedName>
</protein>
<dbReference type="Gene3D" id="3.30.710.10">
    <property type="entry name" value="Potassium Channel Kv1.1, Chain A"/>
    <property type="match status" value="1"/>
</dbReference>
<feature type="domain" description="BTB" evidence="1">
    <location>
        <begin position="24"/>
        <end position="89"/>
    </location>
</feature>
<dbReference type="Pfam" id="PF00651">
    <property type="entry name" value="BTB"/>
    <property type="match status" value="1"/>
</dbReference>
<dbReference type="SUPFAM" id="SSF54695">
    <property type="entry name" value="POZ domain"/>
    <property type="match status" value="1"/>
</dbReference>
<organism evidence="2 3">
    <name type="scientific">Leucocoprinus leucothites</name>
    <dbReference type="NCBI Taxonomy" id="201217"/>
    <lineage>
        <taxon>Eukaryota</taxon>
        <taxon>Fungi</taxon>
        <taxon>Dikarya</taxon>
        <taxon>Basidiomycota</taxon>
        <taxon>Agaricomycotina</taxon>
        <taxon>Agaricomycetes</taxon>
        <taxon>Agaricomycetidae</taxon>
        <taxon>Agaricales</taxon>
        <taxon>Agaricineae</taxon>
        <taxon>Agaricaceae</taxon>
        <taxon>Leucocoprinus</taxon>
    </lineage>
</organism>
<evidence type="ECO:0000313" key="2">
    <source>
        <dbReference type="EMBL" id="KAF5350611.1"/>
    </source>
</evidence>
<proteinExistence type="predicted"/>
<dbReference type="CDD" id="cd18186">
    <property type="entry name" value="BTB_POZ_ZBTB_KLHL-like"/>
    <property type="match status" value="1"/>
</dbReference>
<dbReference type="OrthoDB" id="3223751at2759"/>
<evidence type="ECO:0000313" key="3">
    <source>
        <dbReference type="Proteomes" id="UP000559027"/>
    </source>
</evidence>